<dbReference type="PANTHER" id="PTHR43179:SF12">
    <property type="entry name" value="GALACTOFURANOSYLTRANSFERASE GLFT2"/>
    <property type="match status" value="1"/>
</dbReference>
<dbReference type="InterPro" id="IPR029044">
    <property type="entry name" value="Nucleotide-diphossugar_trans"/>
</dbReference>
<dbReference type="AlphaFoldDB" id="A0A4R7JPE0"/>
<evidence type="ECO:0000313" key="5">
    <source>
        <dbReference type="EMBL" id="TDT39486.1"/>
    </source>
</evidence>
<evidence type="ECO:0000313" key="6">
    <source>
        <dbReference type="Proteomes" id="UP000295830"/>
    </source>
</evidence>
<dbReference type="Pfam" id="PF00535">
    <property type="entry name" value="Glycos_transf_2"/>
    <property type="match status" value="1"/>
</dbReference>
<dbReference type="GO" id="GO:0016757">
    <property type="term" value="F:glycosyltransferase activity"/>
    <property type="evidence" value="ECO:0007669"/>
    <property type="project" value="UniProtKB-KW"/>
</dbReference>
<dbReference type="OrthoDB" id="9069044at2"/>
<reference evidence="5 6" key="1">
    <citation type="submission" date="2019-03" db="EMBL/GenBank/DDBJ databases">
        <title>Genomic Encyclopedia of Type Strains, Phase IV (KMG-IV): sequencing the most valuable type-strain genomes for metagenomic binning, comparative biology and taxonomic classification.</title>
        <authorList>
            <person name="Goeker M."/>
        </authorList>
    </citation>
    <scope>NUCLEOTIDE SEQUENCE [LARGE SCALE GENOMIC DNA]</scope>
    <source>
        <strain evidence="5 6">DSM 15505</strain>
    </source>
</reference>
<sequence>MDISILIATASRDSSLEKALEGIAGCRFGGTFEVLVADNAVRSETQQICERFKRRLNVSYVEAPLPGKNHAMNRLLPLARGGLFVFGDDDIIASLDWLQKLYDGAQRHPDVTLFGGRTLPKIGDELSIPDHPMVEKFVNAGNWEKPEGPIENHQVLGTNMMVRREVFDQGLRFNGDVGPKGKDYMMGSETELNQRLFFYGYSAVYLPDAVVWHLVRQEQTEAEWWLKRMQRRGRGSVLLYPVPEIPRFLGAPRFLYKKLLGAWLKMLLYKLKGPWKSYVDYRSDYLFSKGIIQQYRIDFRGERKDP</sequence>
<organism evidence="5 6">
    <name type="scientific">Halospina denitrificans</name>
    <dbReference type="NCBI Taxonomy" id="332522"/>
    <lineage>
        <taxon>Bacteria</taxon>
        <taxon>Pseudomonadati</taxon>
        <taxon>Pseudomonadota</taxon>
        <taxon>Gammaproteobacteria</taxon>
        <taxon>Halospina</taxon>
    </lineage>
</organism>
<name>A0A4R7JPE0_9GAMM</name>
<comment type="similarity">
    <text evidence="1">Belongs to the glycosyltransferase 2 family.</text>
</comment>
<protein>
    <submittedName>
        <fullName evidence="5">GT2 family glycosyltransferase</fullName>
    </submittedName>
</protein>
<keyword evidence="3 5" id="KW-0808">Transferase</keyword>
<accession>A0A4R7JPE0</accession>
<dbReference type="SUPFAM" id="SSF53448">
    <property type="entry name" value="Nucleotide-diphospho-sugar transferases"/>
    <property type="match status" value="1"/>
</dbReference>
<keyword evidence="6" id="KW-1185">Reference proteome</keyword>
<dbReference type="EMBL" id="SOAX01000005">
    <property type="protein sequence ID" value="TDT39486.1"/>
    <property type="molecule type" value="Genomic_DNA"/>
</dbReference>
<keyword evidence="2" id="KW-0328">Glycosyltransferase</keyword>
<proteinExistence type="inferred from homology"/>
<feature type="domain" description="Glycosyltransferase 2-like" evidence="4">
    <location>
        <begin position="4"/>
        <end position="169"/>
    </location>
</feature>
<evidence type="ECO:0000256" key="2">
    <source>
        <dbReference type="ARBA" id="ARBA00022676"/>
    </source>
</evidence>
<dbReference type="InterPro" id="IPR001173">
    <property type="entry name" value="Glyco_trans_2-like"/>
</dbReference>
<dbReference type="Proteomes" id="UP000295830">
    <property type="component" value="Unassembled WGS sequence"/>
</dbReference>
<evidence type="ECO:0000256" key="1">
    <source>
        <dbReference type="ARBA" id="ARBA00006739"/>
    </source>
</evidence>
<dbReference type="RefSeq" id="WP_133736652.1">
    <property type="nucleotide sequence ID" value="NZ_SOAX01000005.1"/>
</dbReference>
<comment type="caution">
    <text evidence="5">The sequence shown here is derived from an EMBL/GenBank/DDBJ whole genome shotgun (WGS) entry which is preliminary data.</text>
</comment>
<dbReference type="PANTHER" id="PTHR43179">
    <property type="entry name" value="RHAMNOSYLTRANSFERASE WBBL"/>
    <property type="match status" value="1"/>
</dbReference>
<evidence type="ECO:0000256" key="3">
    <source>
        <dbReference type="ARBA" id="ARBA00022679"/>
    </source>
</evidence>
<gene>
    <name evidence="5" type="ORF">DES49_2413</name>
</gene>
<evidence type="ECO:0000259" key="4">
    <source>
        <dbReference type="Pfam" id="PF00535"/>
    </source>
</evidence>
<dbReference type="Gene3D" id="3.90.550.10">
    <property type="entry name" value="Spore Coat Polysaccharide Biosynthesis Protein SpsA, Chain A"/>
    <property type="match status" value="1"/>
</dbReference>